<reference evidence="1 2" key="2">
    <citation type="submission" date="2018-11" db="EMBL/GenBank/DDBJ databases">
        <authorList>
            <consortium name="Pathogen Informatics"/>
        </authorList>
    </citation>
    <scope>NUCLEOTIDE SEQUENCE [LARGE SCALE GENOMIC DNA]</scope>
</reference>
<reference evidence="3" key="1">
    <citation type="submission" date="2017-02" db="UniProtKB">
        <authorList>
            <consortium name="WormBaseParasite"/>
        </authorList>
    </citation>
    <scope>IDENTIFICATION</scope>
</reference>
<evidence type="ECO:0000313" key="2">
    <source>
        <dbReference type="Proteomes" id="UP000280834"/>
    </source>
</evidence>
<proteinExistence type="predicted"/>
<organism evidence="3">
    <name type="scientific">Brugia timori</name>
    <dbReference type="NCBI Taxonomy" id="42155"/>
    <lineage>
        <taxon>Eukaryota</taxon>
        <taxon>Metazoa</taxon>
        <taxon>Ecdysozoa</taxon>
        <taxon>Nematoda</taxon>
        <taxon>Chromadorea</taxon>
        <taxon>Rhabditida</taxon>
        <taxon>Spirurina</taxon>
        <taxon>Spiruromorpha</taxon>
        <taxon>Filarioidea</taxon>
        <taxon>Onchocercidae</taxon>
        <taxon>Brugia</taxon>
    </lineage>
</organism>
<sequence length="60" mass="7545">MLMYRRQIEHSRRLRTVWRDRSLSPAAERDQYVTKNTLSYHQNRFERRENFMVDKVNVKM</sequence>
<evidence type="ECO:0000313" key="1">
    <source>
        <dbReference type="EMBL" id="VDO10708.1"/>
    </source>
</evidence>
<dbReference type="EMBL" id="UZAG01001200">
    <property type="protein sequence ID" value="VDO10708.1"/>
    <property type="molecule type" value="Genomic_DNA"/>
</dbReference>
<keyword evidence="2" id="KW-1185">Reference proteome</keyword>
<name>A0A0R3Q7J9_9BILA</name>
<dbReference type="WBParaSite" id="BTMF_0000230301-mRNA-1">
    <property type="protein sequence ID" value="BTMF_0000230301-mRNA-1"/>
    <property type="gene ID" value="BTMF_0000230301"/>
</dbReference>
<protein>
    <submittedName>
        <fullName evidence="1 3">Uncharacterized protein</fullName>
    </submittedName>
</protein>
<gene>
    <name evidence="1" type="ORF">BTMF_LOCUS1630</name>
</gene>
<dbReference type="AlphaFoldDB" id="A0A0R3Q7J9"/>
<evidence type="ECO:0000313" key="3">
    <source>
        <dbReference type="WBParaSite" id="BTMF_0000230301-mRNA-1"/>
    </source>
</evidence>
<dbReference type="Proteomes" id="UP000280834">
    <property type="component" value="Unassembled WGS sequence"/>
</dbReference>
<accession>A0A0R3Q7J9</accession>